<dbReference type="EMBL" id="JAAITB010000016">
    <property type="protein sequence ID" value="NSJ79593.1"/>
    <property type="molecule type" value="Genomic_DNA"/>
</dbReference>
<dbReference type="RefSeq" id="WP_044923724.1">
    <property type="nucleotide sequence ID" value="NZ_BAABYN010000001.1"/>
</dbReference>
<dbReference type="EMBL" id="CYXY01000027">
    <property type="protein sequence ID" value="CUN17746.1"/>
    <property type="molecule type" value="Genomic_DNA"/>
</dbReference>
<keyword evidence="1" id="KW-0812">Transmembrane</keyword>
<keyword evidence="1" id="KW-0472">Membrane</keyword>
<dbReference type="Proteomes" id="UP001644750">
    <property type="component" value="Unassembled WGS sequence"/>
</dbReference>
<evidence type="ECO:0000313" key="4">
    <source>
        <dbReference type="Proteomes" id="UP000095553"/>
    </source>
</evidence>
<evidence type="ECO:0000313" key="5">
    <source>
        <dbReference type="Proteomes" id="UP001644750"/>
    </source>
</evidence>
<keyword evidence="1" id="KW-1133">Transmembrane helix</keyword>
<name>A0A173UTT2_ANAHA</name>
<accession>A0A173UTT2</accession>
<dbReference type="AlphaFoldDB" id="A0A173UTT2"/>
<reference evidence="2 4" key="1">
    <citation type="submission" date="2015-09" db="EMBL/GenBank/DDBJ databases">
        <authorList>
            <consortium name="Pathogen Informatics"/>
        </authorList>
    </citation>
    <scope>NUCLEOTIDE SEQUENCE [LARGE SCALE GENOMIC DNA]</scope>
    <source>
        <strain evidence="2 4">2789STDY5834959</strain>
    </source>
</reference>
<reference evidence="3 5" key="2">
    <citation type="journal article" date="2020" name="Cell Host Microbe">
        <title>Functional and Genomic Variation between Human-Derived Isolates of Lachnospiraceae Reveals Inter- and Intra-Species Diversity.</title>
        <authorList>
            <person name="Sorbara M.T."/>
            <person name="Littmann E.R."/>
            <person name="Fontana E."/>
            <person name="Moody T.U."/>
            <person name="Kohout C.E."/>
            <person name="Gjonbalaj M."/>
            <person name="Eaton V."/>
            <person name="Seok R."/>
            <person name="Leiner I.M."/>
            <person name="Pamer E.G."/>
        </authorList>
    </citation>
    <scope>NUCLEOTIDE SEQUENCE [LARGE SCALE GENOMIC DNA]</scope>
    <source>
        <strain evidence="3 5">MSK.14.57</strain>
    </source>
</reference>
<evidence type="ECO:0000256" key="1">
    <source>
        <dbReference type="SAM" id="Phobius"/>
    </source>
</evidence>
<feature type="transmembrane region" description="Helical" evidence="1">
    <location>
        <begin position="58"/>
        <end position="77"/>
    </location>
</feature>
<evidence type="ECO:0000313" key="2">
    <source>
        <dbReference type="EMBL" id="CUN17746.1"/>
    </source>
</evidence>
<keyword evidence="5" id="KW-1185">Reference proteome</keyword>
<protein>
    <submittedName>
        <fullName evidence="2">Uncharacterized protein</fullName>
    </submittedName>
</protein>
<gene>
    <name evidence="2" type="ORF">ERS852571_03007</name>
    <name evidence="3" type="ORF">G5A72_08360</name>
</gene>
<organism evidence="2 4">
    <name type="scientific">Anaerostipes hadrus</name>
    <dbReference type="NCBI Taxonomy" id="649756"/>
    <lineage>
        <taxon>Bacteria</taxon>
        <taxon>Bacillati</taxon>
        <taxon>Bacillota</taxon>
        <taxon>Clostridia</taxon>
        <taxon>Lachnospirales</taxon>
        <taxon>Lachnospiraceae</taxon>
        <taxon>Anaerostipes</taxon>
    </lineage>
</organism>
<sequence>MKNKHIMLPKKVKVMIKLLLFVAFGLLVNYGMYSLRTQFLSWEYDIFPFLRIVDTGLWYFTVVGAFIIFLVGTRDIIKAK</sequence>
<proteinExistence type="predicted"/>
<reference evidence="3" key="3">
    <citation type="submission" date="2020-02" db="EMBL/GenBank/DDBJ databases">
        <authorList>
            <person name="Littmann E."/>
            <person name="Sorbara M."/>
        </authorList>
    </citation>
    <scope>NUCLEOTIDE SEQUENCE</scope>
    <source>
        <strain evidence="3">MSK.14.57</strain>
    </source>
</reference>
<dbReference type="Proteomes" id="UP000095553">
    <property type="component" value="Unassembled WGS sequence"/>
</dbReference>
<evidence type="ECO:0000313" key="3">
    <source>
        <dbReference type="EMBL" id="NSJ79593.1"/>
    </source>
</evidence>